<proteinExistence type="inferred from homology"/>
<dbReference type="GO" id="GO:0009307">
    <property type="term" value="P:DNA restriction-modification system"/>
    <property type="evidence" value="ECO:0007669"/>
    <property type="project" value="UniProtKB-KW"/>
</dbReference>
<comment type="caution">
    <text evidence="5">The sequence shown here is derived from an EMBL/GenBank/DDBJ whole genome shotgun (WGS) entry which is preliminary data.</text>
</comment>
<evidence type="ECO:0000256" key="1">
    <source>
        <dbReference type="ARBA" id="ARBA00010923"/>
    </source>
</evidence>
<dbReference type="PATRIC" id="fig|286156.4.peg.1552"/>
<evidence type="ECO:0000313" key="6">
    <source>
        <dbReference type="Proteomes" id="UP000093476"/>
    </source>
</evidence>
<organism evidence="5 6">
    <name type="scientific">Photorhabdus australis subsp. thailandensis</name>
    <dbReference type="NCBI Taxonomy" id="2805096"/>
    <lineage>
        <taxon>Bacteria</taxon>
        <taxon>Pseudomonadati</taxon>
        <taxon>Pseudomonadota</taxon>
        <taxon>Gammaproteobacteria</taxon>
        <taxon>Enterobacterales</taxon>
        <taxon>Morganellaceae</taxon>
        <taxon>Photorhabdus</taxon>
    </lineage>
</organism>
<dbReference type="Proteomes" id="UP000093476">
    <property type="component" value="Unassembled WGS sequence"/>
</dbReference>
<accession>A0A1C0U6D9</accession>
<evidence type="ECO:0000256" key="3">
    <source>
        <dbReference type="ARBA" id="ARBA00023125"/>
    </source>
</evidence>
<dbReference type="PANTHER" id="PTHR30408">
    <property type="entry name" value="TYPE-1 RESTRICTION ENZYME ECOKI SPECIFICITY PROTEIN"/>
    <property type="match status" value="1"/>
</dbReference>
<dbReference type="RefSeq" id="WP_074439087.1">
    <property type="nucleotide sequence ID" value="NZ_CAWMQZ010000039.1"/>
</dbReference>
<gene>
    <name evidence="5" type="primary">hsdS</name>
    <name evidence="5" type="ORF">Ppb6_01374</name>
</gene>
<dbReference type="GO" id="GO:0003677">
    <property type="term" value="F:DNA binding"/>
    <property type="evidence" value="ECO:0007669"/>
    <property type="project" value="UniProtKB-KW"/>
</dbReference>
<dbReference type="InterPro" id="IPR044946">
    <property type="entry name" value="Restrct_endonuc_typeI_TRD_sf"/>
</dbReference>
<keyword evidence="3" id="KW-0238">DNA-binding</keyword>
<dbReference type="Pfam" id="PF01420">
    <property type="entry name" value="Methylase_S"/>
    <property type="match status" value="2"/>
</dbReference>
<dbReference type="InterPro" id="IPR052021">
    <property type="entry name" value="Type-I_RS_S_subunit"/>
</dbReference>
<dbReference type="PANTHER" id="PTHR30408:SF12">
    <property type="entry name" value="TYPE I RESTRICTION ENZYME MJAVIII SPECIFICITY SUBUNIT"/>
    <property type="match status" value="1"/>
</dbReference>
<feature type="domain" description="Type I restriction modification DNA specificity" evidence="4">
    <location>
        <begin position="200"/>
        <end position="370"/>
    </location>
</feature>
<dbReference type="CDD" id="cd17252">
    <property type="entry name" value="RMtype1_S_EcoKI-TRD1-CR1_like"/>
    <property type="match status" value="1"/>
</dbReference>
<dbReference type="InterPro" id="IPR000055">
    <property type="entry name" value="Restrct_endonuc_typeI_TRD"/>
</dbReference>
<evidence type="ECO:0000259" key="4">
    <source>
        <dbReference type="Pfam" id="PF01420"/>
    </source>
</evidence>
<dbReference type="AlphaFoldDB" id="A0A1C0U6D9"/>
<dbReference type="STRING" id="286156.Ppb6_01374"/>
<keyword evidence="2" id="KW-0680">Restriction system</keyword>
<protein>
    <submittedName>
        <fullName evidence="5">Type-1 restriction enzyme EcoKI specificity protein</fullName>
    </submittedName>
</protein>
<evidence type="ECO:0000256" key="2">
    <source>
        <dbReference type="ARBA" id="ARBA00022747"/>
    </source>
</evidence>
<dbReference type="SUPFAM" id="SSF116734">
    <property type="entry name" value="DNA methylase specificity domain"/>
    <property type="match status" value="2"/>
</dbReference>
<dbReference type="Gene3D" id="3.90.220.20">
    <property type="entry name" value="DNA methylase specificity domains"/>
    <property type="match status" value="2"/>
</dbReference>
<keyword evidence="6" id="KW-1185">Reference proteome</keyword>
<reference evidence="5 6" key="1">
    <citation type="submission" date="2015-12" db="EMBL/GenBank/DDBJ databases">
        <title>Genome comparisons provide insights into the role of secondary metabolites in the pathogenic phase of the Photorhabdus life cycle.</title>
        <authorList>
            <person name="Tobias N.J."/>
            <person name="Mishra B."/>
            <person name="Gupta D.K."/>
            <person name="Thines M."/>
            <person name="Stinear T.P."/>
            <person name="Bode H.B."/>
        </authorList>
    </citation>
    <scope>NUCLEOTIDE SEQUENCE [LARGE SCALE GENOMIC DNA]</scope>
    <source>
        <strain evidence="5 6">PB68.1</strain>
    </source>
</reference>
<name>A0A1C0U6D9_9GAMM</name>
<evidence type="ECO:0000313" key="5">
    <source>
        <dbReference type="EMBL" id="OCQ53487.1"/>
    </source>
</evidence>
<sequence length="392" mass="44158">MLTTSRIGDLCEIIRGVTFTKGEGENVPFDNAIPIIRAGSIQKYLEIERDLIWISKKKVKDAQKIKRDDILMCMSSGSSELVGKTAIADSDWNGSFGAFCSLLRPKIDKCIPKYIYYVLNSPIFRKWTTSSSGSNIKNIRISELNEFLIPLPSLEEQKRIAAILDKADSIRRKREQAIKLADDFLQATFLEMFGDPVVNPNHWNKYKLKDITTKIGSGATPKGGKNVYVENGISFIRSLNVHDNKFLHKDLVFINDTQASALKNVEVKKNDILLNITGASVCRCTIVDNNILPARVNQHVSIIRSEVVNHDYLLHILISSSFKQYLLSIARSAGATREALTKDQIENLPIPIPPIELQNKFGIIKRKIENMIEKMDSANENSLIEALSDEYF</sequence>
<feature type="domain" description="Type I restriction modification DNA specificity" evidence="4">
    <location>
        <begin position="4"/>
        <end position="179"/>
    </location>
</feature>
<comment type="similarity">
    <text evidence="1">Belongs to the type-I restriction system S methylase family.</text>
</comment>
<dbReference type="EMBL" id="LOMY01000039">
    <property type="protein sequence ID" value="OCQ53487.1"/>
    <property type="molecule type" value="Genomic_DNA"/>
</dbReference>